<organism evidence="1 2">
    <name type="scientific">Panagrolaimus sp. JU765</name>
    <dbReference type="NCBI Taxonomy" id="591449"/>
    <lineage>
        <taxon>Eukaryota</taxon>
        <taxon>Metazoa</taxon>
        <taxon>Ecdysozoa</taxon>
        <taxon>Nematoda</taxon>
        <taxon>Chromadorea</taxon>
        <taxon>Rhabditida</taxon>
        <taxon>Tylenchina</taxon>
        <taxon>Panagrolaimomorpha</taxon>
        <taxon>Panagrolaimoidea</taxon>
        <taxon>Panagrolaimidae</taxon>
        <taxon>Panagrolaimus</taxon>
    </lineage>
</organism>
<dbReference type="WBParaSite" id="JU765_v2.g353.t2">
    <property type="protein sequence ID" value="JU765_v2.g353.t2"/>
    <property type="gene ID" value="JU765_v2.g353"/>
</dbReference>
<dbReference type="Proteomes" id="UP000887576">
    <property type="component" value="Unplaced"/>
</dbReference>
<protein>
    <submittedName>
        <fullName evidence="2">Glutathione S-transferase</fullName>
    </submittedName>
</protein>
<sequence length="206" mass="23298">MVSYTLIGFPFRGLGETIRLMFHYSGVEFVDKRLTPEQWTAMKPLTPYGQLPILEVDGKPLAQSGAIYRFLAKKFGMNGSDDWEAAQLDSLILMMDDFRNDCREFFGVITGTQKGDKAALFNRQFKPAADKYIPALERALHASGSGFFSKKGVSYVDFYVAEYVDTLNGFLPEFLVKHPALLDHSKRVHDLPQIQKYLSTRPKTAV</sequence>
<proteinExistence type="predicted"/>
<evidence type="ECO:0000313" key="2">
    <source>
        <dbReference type="WBParaSite" id="JU765_v2.g353.t2"/>
    </source>
</evidence>
<accession>A0AC34R578</accession>
<name>A0AC34R578_9BILA</name>
<evidence type="ECO:0000313" key="1">
    <source>
        <dbReference type="Proteomes" id="UP000887576"/>
    </source>
</evidence>
<reference evidence="2" key="1">
    <citation type="submission" date="2022-11" db="UniProtKB">
        <authorList>
            <consortium name="WormBaseParasite"/>
        </authorList>
    </citation>
    <scope>IDENTIFICATION</scope>
</reference>